<organism evidence="1 2">
    <name type="scientific">Tanacetum coccineum</name>
    <dbReference type="NCBI Taxonomy" id="301880"/>
    <lineage>
        <taxon>Eukaryota</taxon>
        <taxon>Viridiplantae</taxon>
        <taxon>Streptophyta</taxon>
        <taxon>Embryophyta</taxon>
        <taxon>Tracheophyta</taxon>
        <taxon>Spermatophyta</taxon>
        <taxon>Magnoliopsida</taxon>
        <taxon>eudicotyledons</taxon>
        <taxon>Gunneridae</taxon>
        <taxon>Pentapetalae</taxon>
        <taxon>asterids</taxon>
        <taxon>campanulids</taxon>
        <taxon>Asterales</taxon>
        <taxon>Asteraceae</taxon>
        <taxon>Asteroideae</taxon>
        <taxon>Anthemideae</taxon>
        <taxon>Anthemidinae</taxon>
        <taxon>Tanacetum</taxon>
    </lineage>
</organism>
<sequence length="247" mass="29705">MDYKRTKAYLPRIHRSRKIDEDLRGSYHTLEERLFHEVRFVTPSFIEENNMLLSFQAVGLEPFLTLNELICPRFVVEFYHGLEVKRDKEEQTFYTSEWSLNSLDDHPNSSFFGPKHEFIKNNITIPRTTQTQLQRIPNKLHIDDIHLDLIGWELFFRENFFCSISKRNRVNACTAYMLYYLTIKRKFNFTLMILYRMEDVKNKCDGPMPFVMLLTRIYNHILQTNPQIIVPLARFTFYERVMDPLDV</sequence>
<dbReference type="EMBL" id="BQNB010017018">
    <property type="protein sequence ID" value="GJT58427.1"/>
    <property type="molecule type" value="Genomic_DNA"/>
</dbReference>
<evidence type="ECO:0000313" key="2">
    <source>
        <dbReference type="Proteomes" id="UP001151760"/>
    </source>
</evidence>
<accession>A0ABQ5F5B6</accession>
<proteinExistence type="predicted"/>
<dbReference type="Proteomes" id="UP001151760">
    <property type="component" value="Unassembled WGS sequence"/>
</dbReference>
<protein>
    <submittedName>
        <fullName evidence="1">Uncharacterized protein</fullName>
    </submittedName>
</protein>
<comment type="caution">
    <text evidence="1">The sequence shown here is derived from an EMBL/GenBank/DDBJ whole genome shotgun (WGS) entry which is preliminary data.</text>
</comment>
<reference evidence="1" key="1">
    <citation type="journal article" date="2022" name="Int. J. Mol. Sci.">
        <title>Draft Genome of Tanacetum Coccineum: Genomic Comparison of Closely Related Tanacetum-Family Plants.</title>
        <authorList>
            <person name="Yamashiro T."/>
            <person name="Shiraishi A."/>
            <person name="Nakayama K."/>
            <person name="Satake H."/>
        </authorList>
    </citation>
    <scope>NUCLEOTIDE SEQUENCE</scope>
</reference>
<name>A0ABQ5F5B6_9ASTR</name>
<gene>
    <name evidence="1" type="ORF">Tco_1001960</name>
</gene>
<keyword evidence="2" id="KW-1185">Reference proteome</keyword>
<evidence type="ECO:0000313" key="1">
    <source>
        <dbReference type="EMBL" id="GJT58427.1"/>
    </source>
</evidence>
<reference evidence="1" key="2">
    <citation type="submission" date="2022-01" db="EMBL/GenBank/DDBJ databases">
        <authorList>
            <person name="Yamashiro T."/>
            <person name="Shiraishi A."/>
            <person name="Satake H."/>
            <person name="Nakayama K."/>
        </authorList>
    </citation>
    <scope>NUCLEOTIDE SEQUENCE</scope>
</reference>